<evidence type="ECO:0000256" key="3">
    <source>
        <dbReference type="ARBA" id="ARBA00006958"/>
    </source>
</evidence>
<organism evidence="8 9">
    <name type="scientific">Paramuricea clavata</name>
    <name type="common">Red gorgonian</name>
    <name type="synonym">Violescent sea-whip</name>
    <dbReference type="NCBI Taxonomy" id="317549"/>
    <lineage>
        <taxon>Eukaryota</taxon>
        <taxon>Metazoa</taxon>
        <taxon>Cnidaria</taxon>
        <taxon>Anthozoa</taxon>
        <taxon>Octocorallia</taxon>
        <taxon>Malacalcyonacea</taxon>
        <taxon>Plexauridae</taxon>
        <taxon>Paramuricea</taxon>
    </lineage>
</organism>
<comment type="similarity">
    <text evidence="3">Belongs to the HARBI1 family.</text>
</comment>
<comment type="cofactor">
    <cofactor evidence="1">
        <name>a divalent metal cation</name>
        <dbReference type="ChEBI" id="CHEBI:60240"/>
    </cofactor>
</comment>
<protein>
    <submittedName>
        <fullName evidence="8">Uncharacterized protein</fullName>
    </submittedName>
</protein>
<sequence>MAEDPIVPELRLGLCLYRLGRGDYYYTIAEMVGLGVSTVCSIVQEVCQALVEQLWTNTISRHMPQSRQEVTKKILDMEEFWQFPCCWAAVDGCHIPIKCPSGGLEASKEYHNFKNFYSVVLMALVDSHYRFIWGSCGFPGNSHDSIIFQSTVLWDSIQESCIPEMGRVVGTVNVPPLIVGDAAFPLRTWLMKPYTDAVLSPQQKYFNYRLSRARMVTEGAYGQLKGRWRVLLRKNECDRDLGDSLSKKLDLTFNPDTLGKRNRDEIRELLQMTDCPKTKDTGALAKNVRDALCQKVWLEKETGKVS</sequence>
<evidence type="ECO:0000256" key="1">
    <source>
        <dbReference type="ARBA" id="ARBA00001968"/>
    </source>
</evidence>
<keyword evidence="7" id="KW-0539">Nucleus</keyword>
<dbReference type="PANTHER" id="PTHR22930:SF85">
    <property type="entry name" value="GH03217P-RELATED"/>
    <property type="match status" value="1"/>
</dbReference>
<dbReference type="Pfam" id="PF13359">
    <property type="entry name" value="DDE_Tnp_4"/>
    <property type="match status" value="1"/>
</dbReference>
<comment type="caution">
    <text evidence="8">The sequence shown here is derived from an EMBL/GenBank/DDBJ whole genome shotgun (WGS) entry which is preliminary data.</text>
</comment>
<dbReference type="Proteomes" id="UP001152795">
    <property type="component" value="Unassembled WGS sequence"/>
</dbReference>
<dbReference type="GO" id="GO:0004518">
    <property type="term" value="F:nuclease activity"/>
    <property type="evidence" value="ECO:0007669"/>
    <property type="project" value="UniProtKB-KW"/>
</dbReference>
<dbReference type="GO" id="GO:0016787">
    <property type="term" value="F:hydrolase activity"/>
    <property type="evidence" value="ECO:0007669"/>
    <property type="project" value="UniProtKB-KW"/>
</dbReference>
<keyword evidence="5" id="KW-0479">Metal-binding</keyword>
<keyword evidence="6" id="KW-0378">Hydrolase</keyword>
<reference evidence="8" key="1">
    <citation type="submission" date="2020-04" db="EMBL/GenBank/DDBJ databases">
        <authorList>
            <person name="Alioto T."/>
            <person name="Alioto T."/>
            <person name="Gomez Garrido J."/>
        </authorList>
    </citation>
    <scope>NUCLEOTIDE SEQUENCE</scope>
    <source>
        <strain evidence="8">A484AB</strain>
    </source>
</reference>
<dbReference type="AlphaFoldDB" id="A0A7D9HIH3"/>
<dbReference type="PANTHER" id="PTHR22930">
    <property type="match status" value="1"/>
</dbReference>
<evidence type="ECO:0000313" key="9">
    <source>
        <dbReference type="Proteomes" id="UP001152795"/>
    </source>
</evidence>
<comment type="subcellular location">
    <subcellularLocation>
        <location evidence="2">Nucleus</location>
    </subcellularLocation>
</comment>
<gene>
    <name evidence="8" type="ORF">PACLA_8A087456</name>
</gene>
<evidence type="ECO:0000256" key="6">
    <source>
        <dbReference type="ARBA" id="ARBA00022801"/>
    </source>
</evidence>
<accession>A0A7D9HIH3</accession>
<dbReference type="GO" id="GO:0005634">
    <property type="term" value="C:nucleus"/>
    <property type="evidence" value="ECO:0007669"/>
    <property type="project" value="UniProtKB-SubCell"/>
</dbReference>
<dbReference type="EMBL" id="CACRXK020000503">
    <property type="protein sequence ID" value="CAB3982467.1"/>
    <property type="molecule type" value="Genomic_DNA"/>
</dbReference>
<dbReference type="InterPro" id="IPR027806">
    <property type="entry name" value="HARBI1_dom"/>
</dbReference>
<evidence type="ECO:0000256" key="7">
    <source>
        <dbReference type="ARBA" id="ARBA00023242"/>
    </source>
</evidence>
<keyword evidence="4" id="KW-0540">Nuclease</keyword>
<dbReference type="GO" id="GO:0046872">
    <property type="term" value="F:metal ion binding"/>
    <property type="evidence" value="ECO:0007669"/>
    <property type="project" value="UniProtKB-KW"/>
</dbReference>
<keyword evidence="9" id="KW-1185">Reference proteome</keyword>
<dbReference type="InterPro" id="IPR045249">
    <property type="entry name" value="HARBI1-like"/>
</dbReference>
<dbReference type="OrthoDB" id="5982133at2759"/>
<evidence type="ECO:0000256" key="2">
    <source>
        <dbReference type="ARBA" id="ARBA00004123"/>
    </source>
</evidence>
<evidence type="ECO:0000256" key="5">
    <source>
        <dbReference type="ARBA" id="ARBA00022723"/>
    </source>
</evidence>
<evidence type="ECO:0000256" key="4">
    <source>
        <dbReference type="ARBA" id="ARBA00022722"/>
    </source>
</evidence>
<name>A0A7D9HIH3_PARCT</name>
<evidence type="ECO:0000313" key="8">
    <source>
        <dbReference type="EMBL" id="CAB3982467.1"/>
    </source>
</evidence>
<proteinExistence type="inferred from homology"/>